<name>A0A449H8B6_NOCFR</name>
<protein>
    <submittedName>
        <fullName evidence="1">Uncharacterized protein</fullName>
    </submittedName>
</protein>
<proteinExistence type="predicted"/>
<sequence length="57" mass="6033">MIPGHVVLDAITRADIVVDAALQSPSEDGIPADLAYRDAYLTLVSCLHHALAHEVAP</sequence>
<organism evidence="1">
    <name type="scientific">Nocardia farcinica</name>
    <dbReference type="NCBI Taxonomy" id="37329"/>
    <lineage>
        <taxon>Bacteria</taxon>
        <taxon>Bacillati</taxon>
        <taxon>Actinomycetota</taxon>
        <taxon>Actinomycetes</taxon>
        <taxon>Mycobacteriales</taxon>
        <taxon>Nocardiaceae</taxon>
        <taxon>Nocardia</taxon>
    </lineage>
</organism>
<accession>A0A449H8B6</accession>
<gene>
    <name evidence="1" type="ORF">NCTC1935_04903</name>
</gene>
<dbReference type="RefSeq" id="WP_170986851.1">
    <property type="nucleotide sequence ID" value="NZ_CAACYE020000001.1"/>
</dbReference>
<dbReference type="EMBL" id="CAACYE010000005">
    <property type="protein sequence ID" value="VFA87031.1"/>
    <property type="molecule type" value="Genomic_DNA"/>
</dbReference>
<evidence type="ECO:0000313" key="1">
    <source>
        <dbReference type="EMBL" id="VFA87031.1"/>
    </source>
</evidence>
<reference evidence="1" key="1">
    <citation type="submission" date="2019-02" db="EMBL/GenBank/DDBJ databases">
        <authorList>
            <consortium name="Pathogen Informatics"/>
        </authorList>
    </citation>
    <scope>NUCLEOTIDE SEQUENCE</scope>
    <source>
        <strain evidence="1">3012STDY6733949</strain>
    </source>
</reference>
<dbReference type="AlphaFoldDB" id="A0A449H8B6"/>